<evidence type="ECO:0000313" key="2">
    <source>
        <dbReference type="Proteomes" id="UP001159363"/>
    </source>
</evidence>
<gene>
    <name evidence="1" type="ORF">PR048_001699</name>
</gene>
<dbReference type="EMBL" id="JARBHB010000001">
    <property type="protein sequence ID" value="KAJ8896355.1"/>
    <property type="molecule type" value="Genomic_DNA"/>
</dbReference>
<protein>
    <submittedName>
        <fullName evidence="1">Uncharacterized protein</fullName>
    </submittedName>
</protein>
<sequence>MIFENNLILIRQKKLFEKILQKFNMCNSKLSNIPMEPKLNLIPSSECKEELPYKELLGSLVYLMLGSRPNLSFAITYFVSWWFIWRVVTGQNRCSDAEYILITGDEDGIFSPGKR</sequence>
<organism evidence="1 2">
    <name type="scientific">Dryococelus australis</name>
    <dbReference type="NCBI Taxonomy" id="614101"/>
    <lineage>
        <taxon>Eukaryota</taxon>
        <taxon>Metazoa</taxon>
        <taxon>Ecdysozoa</taxon>
        <taxon>Arthropoda</taxon>
        <taxon>Hexapoda</taxon>
        <taxon>Insecta</taxon>
        <taxon>Pterygota</taxon>
        <taxon>Neoptera</taxon>
        <taxon>Polyneoptera</taxon>
        <taxon>Phasmatodea</taxon>
        <taxon>Verophasmatodea</taxon>
        <taxon>Anareolatae</taxon>
        <taxon>Phasmatidae</taxon>
        <taxon>Eurycanthinae</taxon>
        <taxon>Dryococelus</taxon>
    </lineage>
</organism>
<comment type="caution">
    <text evidence="1">The sequence shown here is derived from an EMBL/GenBank/DDBJ whole genome shotgun (WGS) entry which is preliminary data.</text>
</comment>
<proteinExistence type="predicted"/>
<accession>A0ABQ9II30</accession>
<evidence type="ECO:0000313" key="1">
    <source>
        <dbReference type="EMBL" id="KAJ8896355.1"/>
    </source>
</evidence>
<reference evidence="1 2" key="1">
    <citation type="submission" date="2023-02" db="EMBL/GenBank/DDBJ databases">
        <title>LHISI_Scaffold_Assembly.</title>
        <authorList>
            <person name="Stuart O.P."/>
            <person name="Cleave R."/>
            <person name="Magrath M.J.L."/>
            <person name="Mikheyev A.S."/>
        </authorList>
    </citation>
    <scope>NUCLEOTIDE SEQUENCE [LARGE SCALE GENOMIC DNA]</scope>
    <source>
        <strain evidence="1">Daus_M_001</strain>
        <tissue evidence="1">Leg muscle</tissue>
    </source>
</reference>
<name>A0ABQ9II30_9NEOP</name>
<dbReference type="Proteomes" id="UP001159363">
    <property type="component" value="Chromosome 1"/>
</dbReference>
<keyword evidence="2" id="KW-1185">Reference proteome</keyword>